<sequence length="227" mass="25861">MKKLIQFDQIHMVPDQLPVITLRDLVFFPNVVQPLIIGRPSSLAGLANALKGGGYLLFLTQKSRETENPSKRDIHRTGVISRILETTWLSNGNAEVVFEGIERARSENLNHSEASFTTKIQPLPSQASEDLVLEGNNIIQEVHRLFDEYSHLRKERSNQWDNPIISTNDPVRSAFSIFHSIELSIGEKQALLEEQDILICYHNLHKILKREIENSSNTQKNTDQLTL</sequence>
<protein>
    <recommendedName>
        <fullName evidence="1">Lon N-terminal domain-containing protein</fullName>
    </recommendedName>
</protein>
<dbReference type="InterPro" id="IPR015947">
    <property type="entry name" value="PUA-like_sf"/>
</dbReference>
<dbReference type="SMART" id="SM00464">
    <property type="entry name" value="LON"/>
    <property type="match status" value="1"/>
</dbReference>
<dbReference type="AlphaFoldDB" id="A0A382ARQ5"/>
<dbReference type="SUPFAM" id="SSF88697">
    <property type="entry name" value="PUA domain-like"/>
    <property type="match status" value="1"/>
</dbReference>
<dbReference type="Gene3D" id="2.30.130.40">
    <property type="entry name" value="LON domain-like"/>
    <property type="match status" value="1"/>
</dbReference>
<dbReference type="EMBL" id="UINC01026397">
    <property type="protein sequence ID" value="SVB03772.1"/>
    <property type="molecule type" value="Genomic_DNA"/>
</dbReference>
<dbReference type="InterPro" id="IPR003111">
    <property type="entry name" value="Lon_prtase_N"/>
</dbReference>
<evidence type="ECO:0000313" key="2">
    <source>
        <dbReference type="EMBL" id="SVB03772.1"/>
    </source>
</evidence>
<name>A0A382ARQ5_9ZZZZ</name>
<feature type="non-terminal residue" evidence="2">
    <location>
        <position position="227"/>
    </location>
</feature>
<accession>A0A382ARQ5</accession>
<dbReference type="InterPro" id="IPR046336">
    <property type="entry name" value="Lon_prtase_N_sf"/>
</dbReference>
<proteinExistence type="predicted"/>
<dbReference type="PROSITE" id="PS51787">
    <property type="entry name" value="LON_N"/>
    <property type="match status" value="1"/>
</dbReference>
<organism evidence="2">
    <name type="scientific">marine metagenome</name>
    <dbReference type="NCBI Taxonomy" id="408172"/>
    <lineage>
        <taxon>unclassified sequences</taxon>
        <taxon>metagenomes</taxon>
        <taxon>ecological metagenomes</taxon>
    </lineage>
</organism>
<feature type="domain" description="Lon N-terminal" evidence="1">
    <location>
        <begin position="17"/>
        <end position="212"/>
    </location>
</feature>
<evidence type="ECO:0000259" key="1">
    <source>
        <dbReference type="PROSITE" id="PS51787"/>
    </source>
</evidence>
<gene>
    <name evidence="2" type="ORF">METZ01_LOCUS156626</name>
</gene>
<dbReference type="Pfam" id="PF02190">
    <property type="entry name" value="LON_substr_bdg"/>
    <property type="match status" value="1"/>
</dbReference>
<dbReference type="Gene3D" id="1.20.58.1480">
    <property type="match status" value="1"/>
</dbReference>
<reference evidence="2" key="1">
    <citation type="submission" date="2018-05" db="EMBL/GenBank/DDBJ databases">
        <authorList>
            <person name="Lanie J.A."/>
            <person name="Ng W.-L."/>
            <person name="Kazmierczak K.M."/>
            <person name="Andrzejewski T.M."/>
            <person name="Davidsen T.M."/>
            <person name="Wayne K.J."/>
            <person name="Tettelin H."/>
            <person name="Glass J.I."/>
            <person name="Rusch D."/>
            <person name="Podicherti R."/>
            <person name="Tsui H.-C.T."/>
            <person name="Winkler M.E."/>
        </authorList>
    </citation>
    <scope>NUCLEOTIDE SEQUENCE</scope>
</reference>